<organism evidence="1 2">
    <name type="scientific">Hypoxylon rubiginosum</name>
    <dbReference type="NCBI Taxonomy" id="110542"/>
    <lineage>
        <taxon>Eukaryota</taxon>
        <taxon>Fungi</taxon>
        <taxon>Dikarya</taxon>
        <taxon>Ascomycota</taxon>
        <taxon>Pezizomycotina</taxon>
        <taxon>Sordariomycetes</taxon>
        <taxon>Xylariomycetidae</taxon>
        <taxon>Xylariales</taxon>
        <taxon>Hypoxylaceae</taxon>
        <taxon>Hypoxylon</taxon>
    </lineage>
</organism>
<sequence length="328" mass="37020">MAAARAVQIIPHSPIAFTYSRCRRLHQELRQKILDYRAAPRNSLPPPKPTFLAVEPAPTFLLGSSAAKYDPSETTGSLAERFWYGIWDRRGDFYDKKNPYRLGTAHTWKQRRGDDLKRDATVFTCNAEVAKRLDGDLSTYVGPGQILAWLVLDLRLITLLGCTKDHVERAERRQIADVQVSVEDDILSACVILNVENPIGGHEQIDPWCRLEAADIEFNPVTSIAVEAGQLGHELGHVSTSFRIDYTDLLRLRLLGVFNLRPVEMLDYNTAFGDISKSIDDEDWFLQGGLIGFLVAFLLTLVVIDLRTMVTEIKEILSRGRASREIIR</sequence>
<name>A0ACB9YLS8_9PEZI</name>
<accession>A0ACB9YLS8</accession>
<comment type="caution">
    <text evidence="1">The sequence shown here is derived from an EMBL/GenBank/DDBJ whole genome shotgun (WGS) entry which is preliminary data.</text>
</comment>
<dbReference type="EMBL" id="MU393607">
    <property type="protein sequence ID" value="KAI4859918.1"/>
    <property type="molecule type" value="Genomic_DNA"/>
</dbReference>
<reference evidence="1 2" key="1">
    <citation type="journal article" date="2022" name="New Phytol.">
        <title>Ecological generalism drives hyperdiversity of secondary metabolite gene clusters in xylarialean endophytes.</title>
        <authorList>
            <person name="Franco M.E.E."/>
            <person name="Wisecaver J.H."/>
            <person name="Arnold A.E."/>
            <person name="Ju Y.M."/>
            <person name="Slot J.C."/>
            <person name="Ahrendt S."/>
            <person name="Moore L.P."/>
            <person name="Eastman K.E."/>
            <person name="Scott K."/>
            <person name="Konkel Z."/>
            <person name="Mondo S.J."/>
            <person name="Kuo A."/>
            <person name="Hayes R.D."/>
            <person name="Haridas S."/>
            <person name="Andreopoulos B."/>
            <person name="Riley R."/>
            <person name="LaButti K."/>
            <person name="Pangilinan J."/>
            <person name="Lipzen A."/>
            <person name="Amirebrahimi M."/>
            <person name="Yan J."/>
            <person name="Adam C."/>
            <person name="Keymanesh K."/>
            <person name="Ng V."/>
            <person name="Louie K."/>
            <person name="Northen T."/>
            <person name="Drula E."/>
            <person name="Henrissat B."/>
            <person name="Hsieh H.M."/>
            <person name="Youens-Clark K."/>
            <person name="Lutzoni F."/>
            <person name="Miadlikowska J."/>
            <person name="Eastwood D.C."/>
            <person name="Hamelin R.C."/>
            <person name="Grigoriev I.V."/>
            <person name="U'Ren J.M."/>
        </authorList>
    </citation>
    <scope>NUCLEOTIDE SEQUENCE [LARGE SCALE GENOMIC DNA]</scope>
    <source>
        <strain evidence="1 2">CBS 119005</strain>
    </source>
</reference>
<evidence type="ECO:0000313" key="2">
    <source>
        <dbReference type="Proteomes" id="UP001497700"/>
    </source>
</evidence>
<dbReference type="Proteomes" id="UP001497700">
    <property type="component" value="Unassembled WGS sequence"/>
</dbReference>
<keyword evidence="2" id="KW-1185">Reference proteome</keyword>
<protein>
    <submittedName>
        <fullName evidence="1">Uncharacterized protein</fullName>
    </submittedName>
</protein>
<gene>
    <name evidence="1" type="ORF">F4820DRAFT_466220</name>
</gene>
<proteinExistence type="predicted"/>
<evidence type="ECO:0000313" key="1">
    <source>
        <dbReference type="EMBL" id="KAI4859918.1"/>
    </source>
</evidence>